<dbReference type="GO" id="GO:0004493">
    <property type="term" value="F:methylmalonyl-CoA epimerase activity"/>
    <property type="evidence" value="ECO:0007669"/>
    <property type="project" value="TreeGrafter"/>
</dbReference>
<dbReference type="PANTHER" id="PTHR43048">
    <property type="entry name" value="METHYLMALONYL-COA EPIMERASE"/>
    <property type="match status" value="1"/>
</dbReference>
<gene>
    <name evidence="2" type="ORF">SDC9_138690</name>
</gene>
<dbReference type="SUPFAM" id="SSF54593">
    <property type="entry name" value="Glyoxalase/Bleomycin resistance protein/Dihydroxybiphenyl dioxygenase"/>
    <property type="match status" value="1"/>
</dbReference>
<proteinExistence type="predicted"/>
<protein>
    <recommendedName>
        <fullName evidence="3">VOC domain-containing protein</fullName>
    </recommendedName>
</protein>
<dbReference type="Gene3D" id="3.10.180.10">
    <property type="entry name" value="2,3-Dihydroxybiphenyl 1,2-Dioxygenase, domain 1"/>
    <property type="match status" value="2"/>
</dbReference>
<accession>A0A645DQN1</accession>
<dbReference type="AlphaFoldDB" id="A0A645DQN1"/>
<dbReference type="GO" id="GO:0046872">
    <property type="term" value="F:metal ion binding"/>
    <property type="evidence" value="ECO:0007669"/>
    <property type="project" value="UniProtKB-KW"/>
</dbReference>
<dbReference type="InterPro" id="IPR051785">
    <property type="entry name" value="MMCE/EMCE_epimerase"/>
</dbReference>
<dbReference type="InterPro" id="IPR029068">
    <property type="entry name" value="Glyas_Bleomycin-R_OHBP_Dase"/>
</dbReference>
<sequence>MRAHLQKACLMLDYVDRILVAVRSLDAAERNYSNILAARRIEDFESQWLNARVRRMQLGATQVELCEPRGDGIAQKHLDQWGEGLMYGGVSTPDLDVFARHLEAHQVRFTEADGRLYLEPSDLHNMPLVVSKTARNARGEGPVEFLYELTMVLNSSWQDVAARYTNGLGLQPERNVGITFERFGYVGTLMMFDPDRLDRIELSEAHDPAFPMGRFSAKRGDALYMCYVQTDDLADVISRLEKHGQRYTRRTQTPVERDGLWIHPSALNGVLIGVSRHSLAWQWSGRHDRVQALEEQ</sequence>
<evidence type="ECO:0008006" key="3">
    <source>
        <dbReference type="Google" id="ProtNLM"/>
    </source>
</evidence>
<evidence type="ECO:0000313" key="2">
    <source>
        <dbReference type="EMBL" id="MPM91559.1"/>
    </source>
</evidence>
<comment type="caution">
    <text evidence="2">The sequence shown here is derived from an EMBL/GenBank/DDBJ whole genome shotgun (WGS) entry which is preliminary data.</text>
</comment>
<dbReference type="GO" id="GO:0046491">
    <property type="term" value="P:L-methylmalonyl-CoA metabolic process"/>
    <property type="evidence" value="ECO:0007669"/>
    <property type="project" value="TreeGrafter"/>
</dbReference>
<name>A0A645DQN1_9ZZZZ</name>
<dbReference type="PANTHER" id="PTHR43048:SF3">
    <property type="entry name" value="METHYLMALONYL-COA EPIMERASE, MITOCHONDRIAL"/>
    <property type="match status" value="1"/>
</dbReference>
<reference evidence="2" key="1">
    <citation type="submission" date="2019-08" db="EMBL/GenBank/DDBJ databases">
        <authorList>
            <person name="Kucharzyk K."/>
            <person name="Murdoch R.W."/>
            <person name="Higgins S."/>
            <person name="Loffler F."/>
        </authorList>
    </citation>
    <scope>NUCLEOTIDE SEQUENCE</scope>
</reference>
<keyword evidence="1" id="KW-0479">Metal-binding</keyword>
<evidence type="ECO:0000256" key="1">
    <source>
        <dbReference type="ARBA" id="ARBA00022723"/>
    </source>
</evidence>
<organism evidence="2">
    <name type="scientific">bioreactor metagenome</name>
    <dbReference type="NCBI Taxonomy" id="1076179"/>
    <lineage>
        <taxon>unclassified sequences</taxon>
        <taxon>metagenomes</taxon>
        <taxon>ecological metagenomes</taxon>
    </lineage>
</organism>
<dbReference type="EMBL" id="VSSQ01038600">
    <property type="protein sequence ID" value="MPM91559.1"/>
    <property type="molecule type" value="Genomic_DNA"/>
</dbReference>